<keyword evidence="1" id="KW-0472">Membrane</keyword>
<dbReference type="InterPro" id="IPR036648">
    <property type="entry name" value="CN_Hdrase_a/SCN_Hdrase_g_sf"/>
</dbReference>
<dbReference type="EMBL" id="BAABCW010000029">
    <property type="protein sequence ID" value="GAA3522349.1"/>
    <property type="molecule type" value="Genomic_DNA"/>
</dbReference>
<comment type="caution">
    <text evidence="2">The sequence shown here is derived from an EMBL/GenBank/DDBJ whole genome shotgun (WGS) entry which is preliminary data.</text>
</comment>
<keyword evidence="1" id="KW-0812">Transmembrane</keyword>
<dbReference type="RefSeq" id="WP_344930705.1">
    <property type="nucleotide sequence ID" value="NZ_BAABCW010000029.1"/>
</dbReference>
<gene>
    <name evidence="2" type="ORF">GCM10022393_41120</name>
</gene>
<accession>A0ABP6UXM8</accession>
<evidence type="ECO:0000313" key="2">
    <source>
        <dbReference type="EMBL" id="GAA3522349.1"/>
    </source>
</evidence>
<feature type="transmembrane region" description="Helical" evidence="1">
    <location>
        <begin position="87"/>
        <end position="117"/>
    </location>
</feature>
<dbReference type="SUPFAM" id="SSF56209">
    <property type="entry name" value="Nitrile hydratase alpha chain"/>
    <property type="match status" value="1"/>
</dbReference>
<evidence type="ECO:0000313" key="3">
    <source>
        <dbReference type="Proteomes" id="UP001500459"/>
    </source>
</evidence>
<proteinExistence type="predicted"/>
<evidence type="ECO:0000256" key="1">
    <source>
        <dbReference type="SAM" id="Phobius"/>
    </source>
</evidence>
<protein>
    <recommendedName>
        <fullName evidence="4">Class IIb bacteriocin, lactobin A/cerein 7B family</fullName>
    </recommendedName>
</protein>
<keyword evidence="3" id="KW-1185">Reference proteome</keyword>
<sequence length="118" mass="12757">MTLTENQEKAQDILQQIFTNAWENDTFKEELIADPVVSIEKITGKKCNTEGTKVIIEDQTDSNIVFLNIPRKPDFENLQLTDEQLEIVAGGIVAGTAGIALAIVGLFAAGVGIGIAIR</sequence>
<dbReference type="Proteomes" id="UP001500459">
    <property type="component" value="Unassembled WGS sequence"/>
</dbReference>
<reference evidence="3" key="1">
    <citation type="journal article" date="2019" name="Int. J. Syst. Evol. Microbiol.">
        <title>The Global Catalogue of Microorganisms (GCM) 10K type strain sequencing project: providing services to taxonomists for standard genome sequencing and annotation.</title>
        <authorList>
            <consortium name="The Broad Institute Genomics Platform"/>
            <consortium name="The Broad Institute Genome Sequencing Center for Infectious Disease"/>
            <person name="Wu L."/>
            <person name="Ma J."/>
        </authorList>
    </citation>
    <scope>NUCLEOTIDE SEQUENCE [LARGE SCALE GENOMIC DNA]</scope>
    <source>
        <strain evidence="3">JCM 17106</strain>
    </source>
</reference>
<organism evidence="2 3">
    <name type="scientific">Aquimarina addita</name>
    <dbReference type="NCBI Taxonomy" id="870485"/>
    <lineage>
        <taxon>Bacteria</taxon>
        <taxon>Pseudomonadati</taxon>
        <taxon>Bacteroidota</taxon>
        <taxon>Flavobacteriia</taxon>
        <taxon>Flavobacteriales</taxon>
        <taxon>Flavobacteriaceae</taxon>
        <taxon>Aquimarina</taxon>
    </lineage>
</organism>
<keyword evidence="1" id="KW-1133">Transmembrane helix</keyword>
<evidence type="ECO:0008006" key="4">
    <source>
        <dbReference type="Google" id="ProtNLM"/>
    </source>
</evidence>
<name>A0ABP6UXM8_9FLAO</name>